<evidence type="ECO:0000313" key="3">
    <source>
        <dbReference type="RefSeq" id="XP_016942391.2"/>
    </source>
</evidence>
<dbReference type="GO" id="GO:0006420">
    <property type="term" value="P:arginyl-tRNA aminoacylation"/>
    <property type="evidence" value="ECO:0007669"/>
    <property type="project" value="InterPro"/>
</dbReference>
<dbReference type="GO" id="GO:0000049">
    <property type="term" value="F:tRNA binding"/>
    <property type="evidence" value="ECO:0007669"/>
    <property type="project" value="TreeGrafter"/>
</dbReference>
<dbReference type="InterPro" id="IPR008909">
    <property type="entry name" value="DALR_anticod-bd"/>
</dbReference>
<organism evidence="2 3">
    <name type="scientific">Drosophila suzukii</name>
    <name type="common">Spotted-wing drosophila fruit fly</name>
    <dbReference type="NCBI Taxonomy" id="28584"/>
    <lineage>
        <taxon>Eukaryota</taxon>
        <taxon>Metazoa</taxon>
        <taxon>Ecdysozoa</taxon>
        <taxon>Arthropoda</taxon>
        <taxon>Hexapoda</taxon>
        <taxon>Insecta</taxon>
        <taxon>Pterygota</taxon>
        <taxon>Neoptera</taxon>
        <taxon>Endopterygota</taxon>
        <taxon>Diptera</taxon>
        <taxon>Brachycera</taxon>
        <taxon>Muscomorpha</taxon>
        <taxon>Ephydroidea</taxon>
        <taxon>Drosophilidae</taxon>
        <taxon>Drosophila</taxon>
        <taxon>Sophophora</taxon>
    </lineage>
</organism>
<dbReference type="GO" id="GO:0106217">
    <property type="term" value="P:tRNA C3-cytosine methylation"/>
    <property type="evidence" value="ECO:0007669"/>
    <property type="project" value="TreeGrafter"/>
</dbReference>
<protein>
    <submittedName>
        <fullName evidence="3">DALR anticodon-binding domain-containing protein 3</fullName>
    </submittedName>
</protein>
<dbReference type="PANTHER" id="PTHR16043:SF1">
    <property type="entry name" value="DALR ANTICODON-BINDING DOMAIN-CONTAINING PROTEIN 3"/>
    <property type="match status" value="1"/>
</dbReference>
<name>A0AB39ZT01_DROSZ</name>
<dbReference type="InterPro" id="IPR037380">
    <property type="entry name" value="DALRD3"/>
</dbReference>
<dbReference type="GO" id="GO:0005524">
    <property type="term" value="F:ATP binding"/>
    <property type="evidence" value="ECO:0007669"/>
    <property type="project" value="InterPro"/>
</dbReference>
<gene>
    <name evidence="3" type="primary">LOC108019152</name>
</gene>
<dbReference type="GeneID" id="108019152"/>
<keyword evidence="2" id="KW-1185">Reference proteome</keyword>
<reference evidence="3" key="1">
    <citation type="submission" date="2025-08" db="UniProtKB">
        <authorList>
            <consortium name="RefSeq"/>
        </authorList>
    </citation>
    <scope>IDENTIFICATION</scope>
</reference>
<dbReference type="SMART" id="SM00836">
    <property type="entry name" value="DALR_1"/>
    <property type="match status" value="1"/>
</dbReference>
<dbReference type="AlphaFoldDB" id="A0AB39ZT01"/>
<evidence type="ECO:0000313" key="2">
    <source>
        <dbReference type="Proteomes" id="UP001652628"/>
    </source>
</evidence>
<feature type="domain" description="DALR anticodon binding" evidence="1">
    <location>
        <begin position="310"/>
        <end position="445"/>
    </location>
</feature>
<dbReference type="PANTHER" id="PTHR16043">
    <property type="entry name" value="DALRD3 PROTEIN"/>
    <property type="match status" value="1"/>
</dbReference>
<dbReference type="RefSeq" id="XP_016942391.2">
    <property type="nucleotide sequence ID" value="XM_017086902.4"/>
</dbReference>
<dbReference type="GO" id="GO:0004814">
    <property type="term" value="F:arginine-tRNA ligase activity"/>
    <property type="evidence" value="ECO:0007669"/>
    <property type="project" value="InterPro"/>
</dbReference>
<proteinExistence type="predicted"/>
<evidence type="ECO:0000259" key="1">
    <source>
        <dbReference type="SMART" id="SM00836"/>
    </source>
</evidence>
<dbReference type="Proteomes" id="UP001652628">
    <property type="component" value="Chromosome X"/>
</dbReference>
<dbReference type="Gene3D" id="1.10.730.10">
    <property type="entry name" value="Isoleucyl-tRNA Synthetase, Domain 1"/>
    <property type="match status" value="1"/>
</dbReference>
<dbReference type="SUPFAM" id="SSF47323">
    <property type="entry name" value="Anticodon-binding domain of a subclass of class I aminoacyl-tRNA synthetases"/>
    <property type="match status" value="1"/>
</dbReference>
<dbReference type="Pfam" id="PF05746">
    <property type="entry name" value="DALR_1"/>
    <property type="match status" value="1"/>
</dbReference>
<accession>A0AB39ZT01</accession>
<dbReference type="InterPro" id="IPR009080">
    <property type="entry name" value="tRNAsynth_Ia_anticodon-bd"/>
</dbReference>
<sequence>MDCNPLSQFSVQLFEFFAKPVNGKAAGGAVRPSRLRRCGEILRYNNEDLAEQGDFSLASISRYWLNFASKQGCALRRNADFLLPGEEQRQELIKQSKEWIFPLAEITVLRKERYALHFQRRPIITHVLKSVLTLAGDYGRPLKTVQSPTMWVQLRTDGRATTDGEQELRDYRLEQLYKIMLRLVDYSGWRLVEQEDRQASTLCVIVESQKCCQRPPNDHVCLVSGPVLEPVKKTATAMSVKDYLELRSTHMRLMAMHRSGIRPAGVDNIDSLMKRLGEAAVIVDLFEVRHATAAIVVRNGVGSSKGASYVLYNSARLETLMRTFASMVNAGVYEPLPPLGEIDLSILEDDMDWHLIYGYLLAFPELLESVLDNLQQGQCSVHLLIRYLDNLASAFSRYYRHKKVLVQKRDQLMPIVYARMYLIMAVRQVLNTALSLLGIEPVDFV</sequence>